<dbReference type="Proteomes" id="UP000271227">
    <property type="component" value="Unassembled WGS sequence"/>
</dbReference>
<reference evidence="1 2" key="1">
    <citation type="submission" date="2018-10" db="EMBL/GenBank/DDBJ databases">
        <title>Genomic Encyclopedia of Archaeal and Bacterial Type Strains, Phase II (KMG-II): from individual species to whole genera.</title>
        <authorList>
            <person name="Goeker M."/>
        </authorList>
    </citation>
    <scope>NUCLEOTIDE SEQUENCE [LARGE SCALE GENOMIC DNA]</scope>
    <source>
        <strain evidence="1 2">DSM 25217</strain>
    </source>
</reference>
<dbReference type="AlphaFoldDB" id="A0A3M0C419"/>
<proteinExistence type="predicted"/>
<name>A0A3M0C419_9PROT</name>
<dbReference type="InParanoid" id="A0A3M0C419"/>
<comment type="caution">
    <text evidence="1">The sequence shown here is derived from an EMBL/GenBank/DDBJ whole genome shotgun (WGS) entry which is preliminary data.</text>
</comment>
<dbReference type="RefSeq" id="WP_170163846.1">
    <property type="nucleotide sequence ID" value="NZ_REFR01000013.1"/>
</dbReference>
<evidence type="ECO:0000313" key="2">
    <source>
        <dbReference type="Proteomes" id="UP000271227"/>
    </source>
</evidence>
<dbReference type="EMBL" id="REFR01000013">
    <property type="protein sequence ID" value="RMB04564.1"/>
    <property type="molecule type" value="Genomic_DNA"/>
</dbReference>
<protein>
    <submittedName>
        <fullName evidence="1">Uncharacterized protein</fullName>
    </submittedName>
</protein>
<sequence length="54" mass="5853">MNTMKKADILEQLARLDRASDIPVGLLRHAGQARKSPYACHGGSRPTQEVAPPV</sequence>
<keyword evidence="2" id="KW-1185">Reference proteome</keyword>
<gene>
    <name evidence="1" type="ORF">BXY39_2832</name>
</gene>
<organism evidence="1 2">
    <name type="scientific">Eilatimonas milleporae</name>
    <dbReference type="NCBI Taxonomy" id="911205"/>
    <lineage>
        <taxon>Bacteria</taxon>
        <taxon>Pseudomonadati</taxon>
        <taxon>Pseudomonadota</taxon>
        <taxon>Alphaproteobacteria</taxon>
        <taxon>Kordiimonadales</taxon>
        <taxon>Kordiimonadaceae</taxon>
        <taxon>Eilatimonas</taxon>
    </lineage>
</organism>
<evidence type="ECO:0000313" key="1">
    <source>
        <dbReference type="EMBL" id="RMB04564.1"/>
    </source>
</evidence>
<accession>A0A3M0C419</accession>